<dbReference type="InterPro" id="IPR039768">
    <property type="entry name" value="Nmd3"/>
</dbReference>
<protein>
    <submittedName>
        <fullName evidence="2">Nonsense-mediated mRNA decay protein 3</fullName>
    </submittedName>
</protein>
<dbReference type="STRING" id="487685.SAMN04488696_0451"/>
<name>A0A1I4P515_9EURY</name>
<evidence type="ECO:0000259" key="1">
    <source>
        <dbReference type="Pfam" id="PF04981"/>
    </source>
</evidence>
<dbReference type="PANTHER" id="PTHR12746:SF2">
    <property type="entry name" value="60S RIBOSOMAL EXPORT PROTEIN NMD3"/>
    <property type="match status" value="1"/>
</dbReference>
<dbReference type="GO" id="GO:0005737">
    <property type="term" value="C:cytoplasm"/>
    <property type="evidence" value="ECO:0007669"/>
    <property type="project" value="TreeGrafter"/>
</dbReference>
<reference evidence="3" key="1">
    <citation type="submission" date="2016-10" db="EMBL/GenBank/DDBJ databases">
        <authorList>
            <person name="Varghese N."/>
            <person name="Submissions S."/>
        </authorList>
    </citation>
    <scope>NUCLEOTIDE SEQUENCE [LARGE SCALE GENOMIC DNA]</scope>
    <source>
        <strain evidence="3">Mob M</strain>
    </source>
</reference>
<dbReference type="PANTHER" id="PTHR12746">
    <property type="entry name" value="NONSENSE-MEDIATED MRNA DECAY PROTEIN 3"/>
    <property type="match status" value="1"/>
</dbReference>
<dbReference type="AlphaFoldDB" id="A0A1I4P515"/>
<keyword evidence="3" id="KW-1185">Reference proteome</keyword>
<dbReference type="Pfam" id="PF04981">
    <property type="entry name" value="NMD3"/>
    <property type="match status" value="1"/>
</dbReference>
<evidence type="ECO:0000313" key="3">
    <source>
        <dbReference type="Proteomes" id="UP000198535"/>
    </source>
</evidence>
<organism evidence="2 3">
    <name type="scientific">Methanolobus profundi</name>
    <dbReference type="NCBI Taxonomy" id="487685"/>
    <lineage>
        <taxon>Archaea</taxon>
        <taxon>Methanobacteriati</taxon>
        <taxon>Methanobacteriota</taxon>
        <taxon>Stenosarchaea group</taxon>
        <taxon>Methanomicrobia</taxon>
        <taxon>Methanosarcinales</taxon>
        <taxon>Methanosarcinaceae</taxon>
        <taxon>Methanolobus</taxon>
    </lineage>
</organism>
<accession>A0A1I4P515</accession>
<proteinExistence type="predicted"/>
<feature type="domain" description="Nmd3 N-terminal" evidence="1">
    <location>
        <begin position="11"/>
        <end position="243"/>
    </location>
</feature>
<dbReference type="InterPro" id="IPR007064">
    <property type="entry name" value="Nmd3_N"/>
</dbReference>
<dbReference type="EMBL" id="FOUJ01000001">
    <property type="protein sequence ID" value="SFM22735.1"/>
    <property type="molecule type" value="Genomic_DNA"/>
</dbReference>
<dbReference type="GO" id="GO:0043023">
    <property type="term" value="F:ribosomal large subunit binding"/>
    <property type="evidence" value="ECO:0007669"/>
    <property type="project" value="InterPro"/>
</dbReference>
<evidence type="ECO:0000313" key="2">
    <source>
        <dbReference type="EMBL" id="SFM22735.1"/>
    </source>
</evidence>
<gene>
    <name evidence="2" type="ORF">SAMN04488696_0451</name>
</gene>
<sequence>MVSEPMNSTICPKCGNGTPRLFQGRCKSCFLENFTLAEIAPVLHAKICSTCGARNIRNRWVNEGNLESIIIQTAEDALLVHEMAGDIEIYIEPRAQTPYIYKVHIEVDAMVLDEIFHQSLDTEIRVVRESCDMCSRISGGYFEAIMQIRASKRIPSQEEMAECITIANGVLERLRNKGDRLAFISSSLDIKEGVDLYVGSSNAARHICREINSQLGGTFTESASLQGRKEGKNVYRITFSLRLPEFMPHDIIEHKGRVIEIRKFGKSVTGTDVETGARFTGTFDELDGATLLANRKDLGTTMLVAIENDDLLVLDPDTYETVTIRKPVMFNAEAGTEIPVVRTEKGLLAVADPSR</sequence>
<dbReference type="Proteomes" id="UP000198535">
    <property type="component" value="Unassembled WGS sequence"/>
</dbReference>